<dbReference type="EMBL" id="RCMG01000510">
    <property type="protein sequence ID" value="KAG2852934.1"/>
    <property type="molecule type" value="Genomic_DNA"/>
</dbReference>
<dbReference type="EMBL" id="RCMV01000267">
    <property type="protein sequence ID" value="KAG3220372.1"/>
    <property type="molecule type" value="Genomic_DNA"/>
</dbReference>
<dbReference type="VEuPathDB" id="FungiDB:PC110_g16022"/>
<evidence type="ECO:0000256" key="1">
    <source>
        <dbReference type="SAM" id="MobiDB-lite"/>
    </source>
</evidence>
<evidence type="ECO:0000313" key="3">
    <source>
        <dbReference type="EMBL" id="KAG2907652.1"/>
    </source>
</evidence>
<evidence type="ECO:0000313" key="2">
    <source>
        <dbReference type="EMBL" id="KAG2852934.1"/>
    </source>
</evidence>
<comment type="caution">
    <text evidence="6">The sequence shown here is derived from an EMBL/GenBank/DDBJ whole genome shotgun (WGS) entry which is preliminary data.</text>
</comment>
<protein>
    <submittedName>
        <fullName evidence="6">Uncharacterized protein</fullName>
    </submittedName>
</protein>
<name>A0A8T1IB49_9STRA</name>
<reference evidence="6" key="1">
    <citation type="submission" date="2018-05" db="EMBL/GenBank/DDBJ databases">
        <title>Effector identification in a new, highly contiguous assembly of the strawberry crown rot pathogen Phytophthora cactorum.</title>
        <authorList>
            <person name="Armitage A.D."/>
            <person name="Nellist C.F."/>
            <person name="Bates H."/>
            <person name="Vickerstaff R.J."/>
            <person name="Harrison R.J."/>
        </authorList>
    </citation>
    <scope>NUCLEOTIDE SEQUENCE</scope>
    <source>
        <strain evidence="2">15-7</strain>
        <strain evidence="3">4032</strain>
        <strain evidence="4">4040</strain>
        <strain evidence="5">P415</strain>
        <strain evidence="6">P421</strain>
    </source>
</reference>
<proteinExistence type="predicted"/>
<gene>
    <name evidence="2" type="ORF">PC113_g14614</name>
    <name evidence="3" type="ORF">PC115_g13821</name>
    <name evidence="4" type="ORF">PC117_g15112</name>
    <name evidence="5" type="ORF">PC118_g13456</name>
    <name evidence="6" type="ORF">PC129_g8880</name>
</gene>
<dbReference type="Proteomes" id="UP000697107">
    <property type="component" value="Unassembled WGS sequence"/>
</dbReference>
<dbReference type="Proteomes" id="UP000760860">
    <property type="component" value="Unassembled WGS sequence"/>
</dbReference>
<dbReference type="AlphaFoldDB" id="A0A8T1IB49"/>
<dbReference type="EMBL" id="RCMK01000493">
    <property type="protein sequence ID" value="KAG2925718.1"/>
    <property type="molecule type" value="Genomic_DNA"/>
</dbReference>
<dbReference type="EMBL" id="RCML01000464">
    <property type="protein sequence ID" value="KAG2976341.1"/>
    <property type="molecule type" value="Genomic_DNA"/>
</dbReference>
<evidence type="ECO:0000313" key="6">
    <source>
        <dbReference type="EMBL" id="KAG3220372.1"/>
    </source>
</evidence>
<dbReference type="Proteomes" id="UP000736787">
    <property type="component" value="Unassembled WGS sequence"/>
</dbReference>
<evidence type="ECO:0000313" key="5">
    <source>
        <dbReference type="EMBL" id="KAG2976341.1"/>
    </source>
</evidence>
<evidence type="ECO:0000313" key="4">
    <source>
        <dbReference type="EMBL" id="KAG2925718.1"/>
    </source>
</evidence>
<dbReference type="EMBL" id="RCMI01000505">
    <property type="protein sequence ID" value="KAG2907652.1"/>
    <property type="molecule type" value="Genomic_DNA"/>
</dbReference>
<evidence type="ECO:0000313" key="7">
    <source>
        <dbReference type="Proteomes" id="UP000760860"/>
    </source>
</evidence>
<dbReference type="Proteomes" id="UP000774804">
    <property type="component" value="Unassembled WGS sequence"/>
</dbReference>
<dbReference type="Proteomes" id="UP000735874">
    <property type="component" value="Unassembled WGS sequence"/>
</dbReference>
<feature type="region of interest" description="Disordered" evidence="1">
    <location>
        <begin position="1"/>
        <end position="26"/>
    </location>
</feature>
<accession>A0A8T1IB49</accession>
<sequence length="206" mass="23650">MSSSSDSDDDRRKSKKDKKFHINSSGNPVNWDGENWHFYKKTMVVAFQKSLLEQIAIGNVNEDDTWSQDLKDEHTKKQAKIQMLIMGSLTTRLAQQLMDLNGSDMWAELCKIYEGKNNDATKAQKVYRLQGDLHRTHLRANGDVRAHLYTIFRIKNELAELGSPLSDLQMVVTLLRSLCDVSTTKVGSWNPREDQRVLLIRLQNAK</sequence>
<organism evidence="6 7">
    <name type="scientific">Phytophthora cactorum</name>
    <dbReference type="NCBI Taxonomy" id="29920"/>
    <lineage>
        <taxon>Eukaryota</taxon>
        <taxon>Sar</taxon>
        <taxon>Stramenopiles</taxon>
        <taxon>Oomycota</taxon>
        <taxon>Peronosporomycetes</taxon>
        <taxon>Peronosporales</taxon>
        <taxon>Peronosporaceae</taxon>
        <taxon>Phytophthora</taxon>
    </lineage>
</organism>
<dbReference type="Pfam" id="PF14223">
    <property type="entry name" value="Retrotran_gag_2"/>
    <property type="match status" value="1"/>
</dbReference>